<dbReference type="GO" id="GO:0005886">
    <property type="term" value="C:plasma membrane"/>
    <property type="evidence" value="ECO:0007669"/>
    <property type="project" value="UniProtKB-SubCell"/>
</dbReference>
<keyword evidence="3" id="KW-0813">Transport</keyword>
<feature type="transmembrane region" description="Helical" evidence="8">
    <location>
        <begin position="56"/>
        <end position="76"/>
    </location>
</feature>
<dbReference type="GO" id="GO:0033214">
    <property type="term" value="P:siderophore-iron import into cell"/>
    <property type="evidence" value="ECO:0007669"/>
    <property type="project" value="TreeGrafter"/>
</dbReference>
<keyword evidence="5 8" id="KW-0812">Transmembrane</keyword>
<protein>
    <submittedName>
        <fullName evidence="9">Iron complex transport system permease protein</fullName>
    </submittedName>
</protein>
<dbReference type="PANTHER" id="PTHR30472:SF25">
    <property type="entry name" value="ABC TRANSPORTER PERMEASE PROTEIN MJ0876-RELATED"/>
    <property type="match status" value="1"/>
</dbReference>
<name>A0A1M5FQI4_9GAMM</name>
<dbReference type="AlphaFoldDB" id="A0A1M5FQI4"/>
<evidence type="ECO:0000256" key="4">
    <source>
        <dbReference type="ARBA" id="ARBA00022475"/>
    </source>
</evidence>
<dbReference type="InterPro" id="IPR000522">
    <property type="entry name" value="ABC_transptr_permease_BtuC"/>
</dbReference>
<dbReference type="Proteomes" id="UP000184517">
    <property type="component" value="Unassembled WGS sequence"/>
</dbReference>
<evidence type="ECO:0000256" key="5">
    <source>
        <dbReference type="ARBA" id="ARBA00022692"/>
    </source>
</evidence>
<feature type="transmembrane region" description="Helical" evidence="8">
    <location>
        <begin position="88"/>
        <end position="107"/>
    </location>
</feature>
<comment type="similarity">
    <text evidence="2">Belongs to the binding-protein-dependent transport system permease family. FecCD subfamily.</text>
</comment>
<feature type="transmembrane region" description="Helical" evidence="8">
    <location>
        <begin position="311"/>
        <end position="330"/>
    </location>
</feature>
<dbReference type="PANTHER" id="PTHR30472">
    <property type="entry name" value="FERRIC ENTEROBACTIN TRANSPORT SYSTEM PERMEASE PROTEIN"/>
    <property type="match status" value="1"/>
</dbReference>
<evidence type="ECO:0000256" key="6">
    <source>
        <dbReference type="ARBA" id="ARBA00022989"/>
    </source>
</evidence>
<dbReference type="FunFam" id="1.10.3470.10:FF:000001">
    <property type="entry name" value="Vitamin B12 ABC transporter permease BtuC"/>
    <property type="match status" value="1"/>
</dbReference>
<dbReference type="EMBL" id="FQVF01000013">
    <property type="protein sequence ID" value="SHF93817.1"/>
    <property type="molecule type" value="Genomic_DNA"/>
</dbReference>
<dbReference type="SUPFAM" id="SSF81345">
    <property type="entry name" value="ABC transporter involved in vitamin B12 uptake, BtuC"/>
    <property type="match status" value="1"/>
</dbReference>
<dbReference type="Gene3D" id="1.10.3470.10">
    <property type="entry name" value="ABC transporter involved in vitamin B12 uptake, BtuC"/>
    <property type="match status" value="1"/>
</dbReference>
<keyword evidence="4" id="KW-1003">Cell membrane</keyword>
<dbReference type="InterPro" id="IPR037294">
    <property type="entry name" value="ABC_BtuC-like"/>
</dbReference>
<organism evidence="9 10">
    <name type="scientific">Marinomonas polaris DSM 16579</name>
    <dbReference type="NCBI Taxonomy" id="1122206"/>
    <lineage>
        <taxon>Bacteria</taxon>
        <taxon>Pseudomonadati</taxon>
        <taxon>Pseudomonadota</taxon>
        <taxon>Gammaproteobacteria</taxon>
        <taxon>Oceanospirillales</taxon>
        <taxon>Oceanospirillaceae</taxon>
        <taxon>Marinomonas</taxon>
    </lineage>
</organism>
<feature type="transmembrane region" description="Helical" evidence="8">
    <location>
        <begin position="119"/>
        <end position="138"/>
    </location>
</feature>
<sequence length="337" mass="36264">MKRAFYSQTPYPVLILALFIVGIFALTQGAYSISWRNLFLSSMNDIDRQILMTVRLPRLLMAALVGAALAVSGALMQALFRNPLADPGLLGVSSGASVFVGILIVLNPLAGNLPLWAQSYMQSAAAFLGAVLTCWLIFQLSKHKGQVSVLHLLLAGIAINALSGSATGLLTYVSNDEQLRALTFWAMGNLGGARWEQVAVIASILLPMLCYVWRQSKNLNLLLLGEEEARYLGLDVESFKIKLIAIVALCVGVTVAFTGLIGFIGLMVPHLIRMLFGADNRIVVPCSALLGASLLTGADTWARLLVIPAELPVGLVTSLLGGPFFLWLLLKNIRETS</sequence>
<keyword evidence="7 8" id="KW-0472">Membrane</keyword>
<evidence type="ECO:0000256" key="2">
    <source>
        <dbReference type="ARBA" id="ARBA00007935"/>
    </source>
</evidence>
<comment type="subcellular location">
    <subcellularLocation>
        <location evidence="1">Cell membrane</location>
        <topology evidence="1">Multi-pass membrane protein</topology>
    </subcellularLocation>
</comment>
<dbReference type="STRING" id="1122206.SAMN02745753_02938"/>
<keyword evidence="10" id="KW-1185">Reference proteome</keyword>
<dbReference type="Pfam" id="PF01032">
    <property type="entry name" value="FecCD"/>
    <property type="match status" value="1"/>
</dbReference>
<dbReference type="GO" id="GO:0022857">
    <property type="term" value="F:transmembrane transporter activity"/>
    <property type="evidence" value="ECO:0007669"/>
    <property type="project" value="InterPro"/>
</dbReference>
<accession>A0A1M5FQI4</accession>
<evidence type="ECO:0000256" key="1">
    <source>
        <dbReference type="ARBA" id="ARBA00004651"/>
    </source>
</evidence>
<evidence type="ECO:0000256" key="8">
    <source>
        <dbReference type="SAM" id="Phobius"/>
    </source>
</evidence>
<feature type="transmembrane region" description="Helical" evidence="8">
    <location>
        <begin position="243"/>
        <end position="268"/>
    </location>
</feature>
<evidence type="ECO:0000256" key="3">
    <source>
        <dbReference type="ARBA" id="ARBA00022448"/>
    </source>
</evidence>
<dbReference type="CDD" id="cd06550">
    <property type="entry name" value="TM_ABC_iron-siderophores_like"/>
    <property type="match status" value="1"/>
</dbReference>
<dbReference type="OrthoDB" id="9055647at2"/>
<reference evidence="10" key="1">
    <citation type="submission" date="2016-11" db="EMBL/GenBank/DDBJ databases">
        <authorList>
            <person name="Varghese N."/>
            <person name="Submissions S."/>
        </authorList>
    </citation>
    <scope>NUCLEOTIDE SEQUENCE [LARGE SCALE GENOMIC DNA]</scope>
    <source>
        <strain evidence="10">DSM 16579</strain>
    </source>
</reference>
<keyword evidence="6 8" id="KW-1133">Transmembrane helix</keyword>
<feature type="transmembrane region" description="Helical" evidence="8">
    <location>
        <begin position="193"/>
        <end position="213"/>
    </location>
</feature>
<evidence type="ECO:0000256" key="7">
    <source>
        <dbReference type="ARBA" id="ARBA00023136"/>
    </source>
</evidence>
<evidence type="ECO:0000313" key="10">
    <source>
        <dbReference type="Proteomes" id="UP000184517"/>
    </source>
</evidence>
<gene>
    <name evidence="9" type="ORF">SAMN02745753_02938</name>
</gene>
<feature type="transmembrane region" description="Helical" evidence="8">
    <location>
        <begin position="150"/>
        <end position="173"/>
    </location>
</feature>
<evidence type="ECO:0000313" key="9">
    <source>
        <dbReference type="EMBL" id="SHF93817.1"/>
    </source>
</evidence>
<proteinExistence type="inferred from homology"/>
<dbReference type="RefSeq" id="WP_072840426.1">
    <property type="nucleotide sequence ID" value="NZ_FQVF01000013.1"/>
</dbReference>